<dbReference type="InterPro" id="IPR032466">
    <property type="entry name" value="Metal_Hydrolase"/>
</dbReference>
<dbReference type="SUPFAM" id="SSF51556">
    <property type="entry name" value="Metallo-dependent hydrolases"/>
    <property type="match status" value="1"/>
</dbReference>
<dbReference type="EMBL" id="FNED01000002">
    <property type="protein sequence ID" value="SDI25048.1"/>
    <property type="molecule type" value="Genomic_DNA"/>
</dbReference>
<reference evidence="3 5" key="2">
    <citation type="submission" date="2016-10" db="EMBL/GenBank/DDBJ databases">
        <authorList>
            <person name="de Groot N.N."/>
        </authorList>
    </citation>
    <scope>NUCLEOTIDE SEQUENCE [LARGE SCALE GENOMIC DNA]</scope>
    <source>
        <strain evidence="3 5">DSM 2895</strain>
    </source>
</reference>
<organism evidence="2 4">
    <name type="scientific">Aneurinibacillus migulanus</name>
    <name type="common">Bacillus migulanus</name>
    <dbReference type="NCBI Taxonomy" id="47500"/>
    <lineage>
        <taxon>Bacteria</taxon>
        <taxon>Bacillati</taxon>
        <taxon>Bacillota</taxon>
        <taxon>Bacilli</taxon>
        <taxon>Bacillales</taxon>
        <taxon>Paenibacillaceae</taxon>
        <taxon>Aneurinibacillus group</taxon>
        <taxon>Aneurinibacillus</taxon>
    </lineage>
</organism>
<dbReference type="InterPro" id="IPR013108">
    <property type="entry name" value="Amidohydro_3"/>
</dbReference>
<dbReference type="CDD" id="cd01300">
    <property type="entry name" value="YtcJ_like"/>
    <property type="match status" value="1"/>
</dbReference>
<protein>
    <recommendedName>
        <fullName evidence="1">Amidohydrolase 3 domain-containing protein</fullName>
    </recommendedName>
</protein>
<accession>A0A0D1Y339</accession>
<dbReference type="PANTHER" id="PTHR22642">
    <property type="entry name" value="IMIDAZOLONEPROPIONASE"/>
    <property type="match status" value="1"/>
</dbReference>
<gene>
    <name evidence="2" type="ORF">AF333_13345</name>
    <name evidence="3" type="ORF">SAMN04487909_102272</name>
</gene>
<dbReference type="RefSeq" id="WP_043063998.1">
    <property type="nucleotide sequence ID" value="NZ_BJOA01000009.1"/>
</dbReference>
<name>A0A0D1Y339_ANEMI</name>
<dbReference type="OrthoDB" id="9767366at2"/>
<dbReference type="Gene3D" id="3.20.20.140">
    <property type="entry name" value="Metal-dependent hydrolases"/>
    <property type="match status" value="1"/>
</dbReference>
<dbReference type="Gene3D" id="3.10.310.70">
    <property type="match status" value="1"/>
</dbReference>
<proteinExistence type="predicted"/>
<evidence type="ECO:0000313" key="5">
    <source>
        <dbReference type="Proteomes" id="UP000182836"/>
    </source>
</evidence>
<sequence length="540" mass="59973">MFADLAIYNGQIVSMDQRHSHHEAMAVKHGRIVGMGAWQDITPFIDKQTQVINLEGRTVLPGFIDAHQHMIYFGTNLLNLDCNCTSIQDIVQAVEERAAFLNSDEWILGWGVDEAKLEEGRLPEASDFTHISNPVYLTRFCLHTAIVNERALNLAGINSQTEAPSGGELLRDTQGNITGVLREKAMDLVQQAIPPYTLDQMKQAIALADEKYVEEGITSVHEAGMGFHTGSLEEFQAFQELSHDGQLKVRVYGMVLDTFFSELKAMHLTTGFGNEQIKIGAVKMFADGTLSGRTAAVHEEYLDPAGFRGILMYKDEELEEKVLAAHREGYQISIHAIGDRAVEQVIIAYEKALSSYPRTDHRHRIEHCAICNPNLIARMQKLGIIPVPQPGIYYLAGDVYNRVLKPQVLDGFYALASFMEAGLKPAGSSDCPVVPASPFLGMYAAMTRKTRSGEDIVPEQKLSLYEALQMYTNYGAYASFAEHELGSLEVGKFADFVVLPTGFMDFSAEQVKDTKVEMTVIGGKIQYERVRKHAGNLHYG</sequence>
<dbReference type="Gene3D" id="2.30.40.10">
    <property type="entry name" value="Urease, subunit C, domain 1"/>
    <property type="match status" value="1"/>
</dbReference>
<dbReference type="Pfam" id="PF07969">
    <property type="entry name" value="Amidohydro_3"/>
    <property type="match status" value="1"/>
</dbReference>
<dbReference type="Proteomes" id="UP000037269">
    <property type="component" value="Unassembled WGS sequence"/>
</dbReference>
<dbReference type="AlphaFoldDB" id="A0A0D1Y339"/>
<evidence type="ECO:0000313" key="3">
    <source>
        <dbReference type="EMBL" id="SDI25048.1"/>
    </source>
</evidence>
<evidence type="ECO:0000259" key="1">
    <source>
        <dbReference type="Pfam" id="PF07969"/>
    </source>
</evidence>
<dbReference type="EMBL" id="LGUG01000004">
    <property type="protein sequence ID" value="KON96313.1"/>
    <property type="molecule type" value="Genomic_DNA"/>
</dbReference>
<dbReference type="SUPFAM" id="SSF51338">
    <property type="entry name" value="Composite domain of metallo-dependent hydrolases"/>
    <property type="match status" value="1"/>
</dbReference>
<dbReference type="GO" id="GO:0016810">
    <property type="term" value="F:hydrolase activity, acting on carbon-nitrogen (but not peptide) bonds"/>
    <property type="evidence" value="ECO:0007669"/>
    <property type="project" value="InterPro"/>
</dbReference>
<dbReference type="Proteomes" id="UP000182836">
    <property type="component" value="Unassembled WGS sequence"/>
</dbReference>
<dbReference type="InterPro" id="IPR011059">
    <property type="entry name" value="Metal-dep_hydrolase_composite"/>
</dbReference>
<dbReference type="PANTHER" id="PTHR22642:SF2">
    <property type="entry name" value="PROTEIN LONG AFTER FAR-RED 3"/>
    <property type="match status" value="1"/>
</dbReference>
<dbReference type="GeneID" id="42306157"/>
<dbReference type="STRING" id="47500.AF333_13345"/>
<evidence type="ECO:0000313" key="2">
    <source>
        <dbReference type="EMBL" id="KON96313.1"/>
    </source>
</evidence>
<dbReference type="InterPro" id="IPR033932">
    <property type="entry name" value="YtcJ-like"/>
</dbReference>
<reference evidence="2 4" key="1">
    <citation type="submission" date="2015-07" db="EMBL/GenBank/DDBJ databases">
        <title>Fjat-14205 dsm 2895.</title>
        <authorList>
            <person name="Liu B."/>
            <person name="Wang J."/>
            <person name="Zhu Y."/>
            <person name="Liu G."/>
            <person name="Chen Q."/>
            <person name="Chen Z."/>
            <person name="Lan J."/>
            <person name="Che J."/>
            <person name="Ge C."/>
            <person name="Shi H."/>
            <person name="Pan Z."/>
            <person name="Liu X."/>
        </authorList>
    </citation>
    <scope>NUCLEOTIDE SEQUENCE [LARGE SCALE GENOMIC DNA]</scope>
    <source>
        <strain evidence="2 4">DSM 2895</strain>
    </source>
</reference>
<evidence type="ECO:0000313" key="4">
    <source>
        <dbReference type="Proteomes" id="UP000037269"/>
    </source>
</evidence>
<dbReference type="PATRIC" id="fig|47500.12.peg.1735"/>
<keyword evidence="4" id="KW-1185">Reference proteome</keyword>
<feature type="domain" description="Amidohydrolase 3" evidence="1">
    <location>
        <begin position="50"/>
        <end position="526"/>
    </location>
</feature>